<name>A0ABV8GHG2_9ACTN</name>
<comment type="caution">
    <text evidence="4">The sequence shown here is derived from an EMBL/GenBank/DDBJ whole genome shotgun (WGS) entry which is preliminary data.</text>
</comment>
<feature type="chain" id="PRO_5045534498" description="Trypsin-like serine protease" evidence="3">
    <location>
        <begin position="30"/>
        <end position="372"/>
    </location>
</feature>
<organism evidence="4 5">
    <name type="scientific">Nonomuraea purpurea</name>
    <dbReference type="NCBI Taxonomy" id="1849276"/>
    <lineage>
        <taxon>Bacteria</taxon>
        <taxon>Bacillati</taxon>
        <taxon>Actinomycetota</taxon>
        <taxon>Actinomycetes</taxon>
        <taxon>Streptosporangiales</taxon>
        <taxon>Streptosporangiaceae</taxon>
        <taxon>Nonomuraea</taxon>
    </lineage>
</organism>
<dbReference type="PANTHER" id="PTHR15462">
    <property type="entry name" value="SERINE PROTEASE"/>
    <property type="match status" value="1"/>
</dbReference>
<evidence type="ECO:0008006" key="6">
    <source>
        <dbReference type="Google" id="ProtNLM"/>
    </source>
</evidence>
<dbReference type="SUPFAM" id="SSF50494">
    <property type="entry name" value="Trypsin-like serine proteases"/>
    <property type="match status" value="1"/>
</dbReference>
<protein>
    <recommendedName>
        <fullName evidence="6">Trypsin-like serine protease</fullName>
    </recommendedName>
</protein>
<evidence type="ECO:0000256" key="2">
    <source>
        <dbReference type="SAM" id="MobiDB-lite"/>
    </source>
</evidence>
<dbReference type="Gene3D" id="2.40.10.10">
    <property type="entry name" value="Trypsin-like serine proteases"/>
    <property type="match status" value="2"/>
</dbReference>
<feature type="compositionally biased region" description="Low complexity" evidence="2">
    <location>
        <begin position="66"/>
        <end position="94"/>
    </location>
</feature>
<dbReference type="EMBL" id="JBHSBI010000021">
    <property type="protein sequence ID" value="MFC4012384.1"/>
    <property type="molecule type" value="Genomic_DNA"/>
</dbReference>
<dbReference type="PANTHER" id="PTHR15462:SF19">
    <property type="entry name" value="PEPTIDASE S1 DOMAIN-CONTAINING PROTEIN"/>
    <property type="match status" value="1"/>
</dbReference>
<dbReference type="InterPro" id="IPR043504">
    <property type="entry name" value="Peptidase_S1_PA_chymotrypsin"/>
</dbReference>
<dbReference type="Proteomes" id="UP001595851">
    <property type="component" value="Unassembled WGS sequence"/>
</dbReference>
<accession>A0ABV8GHG2</accession>
<dbReference type="RefSeq" id="WP_379532294.1">
    <property type="nucleotide sequence ID" value="NZ_JBHSBI010000021.1"/>
</dbReference>
<keyword evidence="5" id="KW-1185">Reference proteome</keyword>
<evidence type="ECO:0000313" key="5">
    <source>
        <dbReference type="Proteomes" id="UP001595851"/>
    </source>
</evidence>
<feature type="region of interest" description="Disordered" evidence="2">
    <location>
        <begin position="61"/>
        <end position="117"/>
    </location>
</feature>
<dbReference type="InterPro" id="IPR050966">
    <property type="entry name" value="Glutamyl_endopeptidase"/>
</dbReference>
<sequence length="372" mass="39486">MIPRARHVVAAALSSALLTLPAFTGIANAVPTGKVYAVPLTKSTDDVKRVADYWKPDKLKKADSYTPAAPGTKSSPSPSPAGGAAGPKAPSPAAVRVSSTAKKRSATTVAAPTPPRNATVAKTNGKVYFRYGVKEYWCSASAVAAKNRSVVATAGHCAFDPRQGKAAEYWIFVPNPGENGETPDGIYVGASISMHEDWSGRGDYDYDYAFVTVHQGFKWVAKNGAYVMEDVGRLQDNVGGQGLELNRKPGTYTALAFGYPGGEQPDGSRPFDGKRLHLCKDGPTSWTVAPSYDLQKGVRLQPCDFSSGASGGPWLVGYNRERGLGNLNGVNSLNWNSDAQGRFDAVSSPYFDTVTGQVYRHAATTVVLSNVV</sequence>
<feature type="signal peptide" evidence="3">
    <location>
        <begin position="1"/>
        <end position="29"/>
    </location>
</feature>
<evidence type="ECO:0000256" key="3">
    <source>
        <dbReference type="SAM" id="SignalP"/>
    </source>
</evidence>
<keyword evidence="1 3" id="KW-0732">Signal</keyword>
<gene>
    <name evidence="4" type="ORF">ACFOY2_34475</name>
</gene>
<evidence type="ECO:0000256" key="1">
    <source>
        <dbReference type="ARBA" id="ARBA00022729"/>
    </source>
</evidence>
<proteinExistence type="predicted"/>
<reference evidence="5" key="1">
    <citation type="journal article" date="2019" name="Int. J. Syst. Evol. Microbiol.">
        <title>The Global Catalogue of Microorganisms (GCM) 10K type strain sequencing project: providing services to taxonomists for standard genome sequencing and annotation.</title>
        <authorList>
            <consortium name="The Broad Institute Genomics Platform"/>
            <consortium name="The Broad Institute Genome Sequencing Center for Infectious Disease"/>
            <person name="Wu L."/>
            <person name="Ma J."/>
        </authorList>
    </citation>
    <scope>NUCLEOTIDE SEQUENCE [LARGE SCALE GENOMIC DNA]</scope>
    <source>
        <strain evidence="5">TBRC 1276</strain>
    </source>
</reference>
<evidence type="ECO:0000313" key="4">
    <source>
        <dbReference type="EMBL" id="MFC4012384.1"/>
    </source>
</evidence>
<dbReference type="InterPro" id="IPR009003">
    <property type="entry name" value="Peptidase_S1_PA"/>
</dbReference>